<keyword evidence="1" id="KW-0805">Transcription regulation</keyword>
<dbReference type="PANTHER" id="PTHR43537:SF5">
    <property type="entry name" value="UXU OPERON TRANSCRIPTIONAL REGULATOR"/>
    <property type="match status" value="1"/>
</dbReference>
<evidence type="ECO:0000313" key="6">
    <source>
        <dbReference type="EMBL" id="WUV46572.1"/>
    </source>
</evidence>
<dbReference type="SUPFAM" id="SSF46785">
    <property type="entry name" value="Winged helix' DNA-binding domain"/>
    <property type="match status" value="1"/>
</dbReference>
<evidence type="ECO:0000259" key="5">
    <source>
        <dbReference type="SMART" id="SM00895"/>
    </source>
</evidence>
<organism evidence="6 7">
    <name type="scientific">Nocardia vinacea</name>
    <dbReference type="NCBI Taxonomy" id="96468"/>
    <lineage>
        <taxon>Bacteria</taxon>
        <taxon>Bacillati</taxon>
        <taxon>Actinomycetota</taxon>
        <taxon>Actinomycetes</taxon>
        <taxon>Mycobacteriales</taxon>
        <taxon>Nocardiaceae</taxon>
        <taxon>Nocardia</taxon>
    </lineage>
</organism>
<gene>
    <name evidence="6" type="ORF">OG563_47370</name>
</gene>
<dbReference type="SMART" id="SM00895">
    <property type="entry name" value="FCD"/>
    <property type="match status" value="1"/>
</dbReference>
<evidence type="ECO:0000313" key="7">
    <source>
        <dbReference type="Proteomes" id="UP001432062"/>
    </source>
</evidence>
<dbReference type="InterPro" id="IPR008920">
    <property type="entry name" value="TF_FadR/GntR_C"/>
</dbReference>
<dbReference type="Gene3D" id="1.10.10.10">
    <property type="entry name" value="Winged helix-like DNA-binding domain superfamily/Winged helix DNA-binding domain"/>
    <property type="match status" value="1"/>
</dbReference>
<proteinExistence type="predicted"/>
<feature type="region of interest" description="Disordered" evidence="4">
    <location>
        <begin position="1"/>
        <end position="34"/>
    </location>
</feature>
<name>A0ABZ1YTG9_9NOCA</name>
<sequence>MIDPARGRRHEREQGAVTDLAEQMTRGGHGSRTERTTEVIALFAERASAGEHLGTKVELQRRCGVAKSTFNEALRILQARGVITVRSGPGGGVFAAAPNPLVRLGNSLLSLDAAAADVADAIRIRDALDPLLVDDALEHCSPRDISEMRTTLSTMRRAANDDRPTDFIRANWALHAAIARVSPSTLLRSIYLSLLEVIESHTMAVQPTTEHSLPEYVTERLLLHEELVDAIAAGDRTRAQQLINQHRIASTRPDMPH</sequence>
<feature type="domain" description="GntR C-terminal" evidence="5">
    <location>
        <begin position="120"/>
        <end position="249"/>
    </location>
</feature>
<dbReference type="RefSeq" id="WP_329410411.1">
    <property type="nucleotide sequence ID" value="NZ_CP109441.1"/>
</dbReference>
<keyword evidence="7" id="KW-1185">Reference proteome</keyword>
<keyword evidence="3" id="KW-0804">Transcription</keyword>
<evidence type="ECO:0000256" key="1">
    <source>
        <dbReference type="ARBA" id="ARBA00023015"/>
    </source>
</evidence>
<keyword evidence="2" id="KW-0238">DNA-binding</keyword>
<dbReference type="Pfam" id="PF07729">
    <property type="entry name" value="FCD"/>
    <property type="match status" value="1"/>
</dbReference>
<accession>A0ABZ1YTG9</accession>
<dbReference type="PANTHER" id="PTHR43537">
    <property type="entry name" value="TRANSCRIPTIONAL REGULATOR, GNTR FAMILY"/>
    <property type="match status" value="1"/>
</dbReference>
<dbReference type="InterPro" id="IPR036388">
    <property type="entry name" value="WH-like_DNA-bd_sf"/>
</dbReference>
<dbReference type="SUPFAM" id="SSF48008">
    <property type="entry name" value="GntR ligand-binding domain-like"/>
    <property type="match status" value="1"/>
</dbReference>
<reference evidence="6" key="1">
    <citation type="submission" date="2022-10" db="EMBL/GenBank/DDBJ databases">
        <title>The complete genomes of actinobacterial strains from the NBC collection.</title>
        <authorList>
            <person name="Joergensen T.S."/>
            <person name="Alvarez Arevalo M."/>
            <person name="Sterndorff E.B."/>
            <person name="Faurdal D."/>
            <person name="Vuksanovic O."/>
            <person name="Mourched A.-S."/>
            <person name="Charusanti P."/>
            <person name="Shaw S."/>
            <person name="Blin K."/>
            <person name="Weber T."/>
        </authorList>
    </citation>
    <scope>NUCLEOTIDE SEQUENCE</scope>
    <source>
        <strain evidence="6">NBC_01482</strain>
    </source>
</reference>
<evidence type="ECO:0000256" key="2">
    <source>
        <dbReference type="ARBA" id="ARBA00023125"/>
    </source>
</evidence>
<dbReference type="InterPro" id="IPR011711">
    <property type="entry name" value="GntR_C"/>
</dbReference>
<dbReference type="InterPro" id="IPR036390">
    <property type="entry name" value="WH_DNA-bd_sf"/>
</dbReference>
<evidence type="ECO:0000256" key="3">
    <source>
        <dbReference type="ARBA" id="ARBA00023163"/>
    </source>
</evidence>
<dbReference type="EMBL" id="CP109441">
    <property type="protein sequence ID" value="WUV46572.1"/>
    <property type="molecule type" value="Genomic_DNA"/>
</dbReference>
<dbReference type="Gene3D" id="1.20.120.530">
    <property type="entry name" value="GntR ligand-binding domain-like"/>
    <property type="match status" value="1"/>
</dbReference>
<dbReference type="Proteomes" id="UP001432062">
    <property type="component" value="Chromosome"/>
</dbReference>
<evidence type="ECO:0000256" key="4">
    <source>
        <dbReference type="SAM" id="MobiDB-lite"/>
    </source>
</evidence>
<protein>
    <submittedName>
        <fullName evidence="6">FCD domain-containing protein</fullName>
    </submittedName>
</protein>